<protein>
    <submittedName>
        <fullName evidence="1">Uncharacterized protein</fullName>
    </submittedName>
</protein>
<organism evidence="1">
    <name type="scientific">Lepeophtheirus salmonis</name>
    <name type="common">Salmon louse</name>
    <name type="synonym">Caligus salmonis</name>
    <dbReference type="NCBI Taxonomy" id="72036"/>
    <lineage>
        <taxon>Eukaryota</taxon>
        <taxon>Metazoa</taxon>
        <taxon>Ecdysozoa</taxon>
        <taxon>Arthropoda</taxon>
        <taxon>Crustacea</taxon>
        <taxon>Multicrustacea</taxon>
        <taxon>Hexanauplia</taxon>
        <taxon>Copepoda</taxon>
        <taxon>Siphonostomatoida</taxon>
        <taxon>Caligidae</taxon>
        <taxon>Lepeophtheirus</taxon>
    </lineage>
</organism>
<dbReference type="EMBL" id="HACA01030545">
    <property type="protein sequence ID" value="CDW47906.1"/>
    <property type="molecule type" value="Transcribed_RNA"/>
</dbReference>
<accession>A0A0K2VDB8</accession>
<sequence>MGPQDFKRLVGAIFFNYSGSSRSFLTGPFFLWNVSDFLNGVDGGNGDAQMSGVRKWNFVDPFKCNFLHLYVS</sequence>
<dbReference type="AlphaFoldDB" id="A0A0K2VDB8"/>
<reference evidence="1" key="1">
    <citation type="submission" date="2014-05" db="EMBL/GenBank/DDBJ databases">
        <authorList>
            <person name="Chronopoulou M."/>
        </authorList>
    </citation>
    <scope>NUCLEOTIDE SEQUENCE</scope>
    <source>
        <tissue evidence="1">Whole organism</tissue>
    </source>
</reference>
<proteinExistence type="predicted"/>
<name>A0A0K2VDB8_LEPSM</name>
<evidence type="ECO:0000313" key="1">
    <source>
        <dbReference type="EMBL" id="CDW47906.1"/>
    </source>
</evidence>